<evidence type="ECO:0000313" key="1">
    <source>
        <dbReference type="EMBL" id="GBP03304.1"/>
    </source>
</evidence>
<comment type="caution">
    <text evidence="1">The sequence shown here is derived from an EMBL/GenBank/DDBJ whole genome shotgun (WGS) entry which is preliminary data.</text>
</comment>
<proteinExistence type="predicted"/>
<dbReference type="OrthoDB" id="411823at2759"/>
<accession>A0A4C1SMU8</accession>
<sequence>MGEITKCLFPWVERAHRVLGKIKITSQVAQTLTDHGRFANYLYRFNLRDSPYCACDSAKIQDVLHVLKNCIMFYRERVALEAEIDDRITK</sequence>
<name>A0A4C1SMU8_EUMVA</name>
<keyword evidence="2" id="KW-1185">Reference proteome</keyword>
<reference evidence="1 2" key="1">
    <citation type="journal article" date="2019" name="Commun. Biol.">
        <title>The bagworm genome reveals a unique fibroin gene that provides high tensile strength.</title>
        <authorList>
            <person name="Kono N."/>
            <person name="Nakamura H."/>
            <person name="Ohtoshi R."/>
            <person name="Tomita M."/>
            <person name="Numata K."/>
            <person name="Arakawa K."/>
        </authorList>
    </citation>
    <scope>NUCLEOTIDE SEQUENCE [LARGE SCALE GENOMIC DNA]</scope>
</reference>
<gene>
    <name evidence="1" type="ORF">EVAR_2704_1</name>
</gene>
<dbReference type="Proteomes" id="UP000299102">
    <property type="component" value="Unassembled WGS sequence"/>
</dbReference>
<organism evidence="1 2">
    <name type="scientific">Eumeta variegata</name>
    <name type="common">Bagworm moth</name>
    <name type="synonym">Eumeta japonica</name>
    <dbReference type="NCBI Taxonomy" id="151549"/>
    <lineage>
        <taxon>Eukaryota</taxon>
        <taxon>Metazoa</taxon>
        <taxon>Ecdysozoa</taxon>
        <taxon>Arthropoda</taxon>
        <taxon>Hexapoda</taxon>
        <taxon>Insecta</taxon>
        <taxon>Pterygota</taxon>
        <taxon>Neoptera</taxon>
        <taxon>Endopterygota</taxon>
        <taxon>Lepidoptera</taxon>
        <taxon>Glossata</taxon>
        <taxon>Ditrysia</taxon>
        <taxon>Tineoidea</taxon>
        <taxon>Psychidae</taxon>
        <taxon>Oiketicinae</taxon>
        <taxon>Eumeta</taxon>
    </lineage>
</organism>
<dbReference type="AlphaFoldDB" id="A0A4C1SMU8"/>
<protein>
    <submittedName>
        <fullName evidence="1">Uncharacterized protein</fullName>
    </submittedName>
</protein>
<evidence type="ECO:0000313" key="2">
    <source>
        <dbReference type="Proteomes" id="UP000299102"/>
    </source>
</evidence>
<dbReference type="EMBL" id="BGZK01000009">
    <property type="protein sequence ID" value="GBP03304.1"/>
    <property type="molecule type" value="Genomic_DNA"/>
</dbReference>